<dbReference type="KEGG" id="gaz:Pan241w_02480"/>
<dbReference type="AlphaFoldDB" id="A0A517R8J5"/>
<reference evidence="2 3" key="1">
    <citation type="submission" date="2019-02" db="EMBL/GenBank/DDBJ databases">
        <title>Deep-cultivation of Planctomycetes and their phenomic and genomic characterization uncovers novel biology.</title>
        <authorList>
            <person name="Wiegand S."/>
            <person name="Jogler M."/>
            <person name="Boedeker C."/>
            <person name="Pinto D."/>
            <person name="Vollmers J."/>
            <person name="Rivas-Marin E."/>
            <person name="Kohn T."/>
            <person name="Peeters S.H."/>
            <person name="Heuer A."/>
            <person name="Rast P."/>
            <person name="Oberbeckmann S."/>
            <person name="Bunk B."/>
            <person name="Jeske O."/>
            <person name="Meyerdierks A."/>
            <person name="Storesund J.E."/>
            <person name="Kallscheuer N."/>
            <person name="Luecker S."/>
            <person name="Lage O.M."/>
            <person name="Pohl T."/>
            <person name="Merkel B.J."/>
            <person name="Hornburger P."/>
            <person name="Mueller R.-W."/>
            <person name="Bruemmer F."/>
            <person name="Labrenz M."/>
            <person name="Spormann A.M."/>
            <person name="Op den Camp H."/>
            <person name="Overmann J."/>
            <person name="Amann R."/>
            <person name="Jetten M.S.M."/>
            <person name="Mascher T."/>
            <person name="Medema M.H."/>
            <person name="Devos D.P."/>
            <person name="Kaster A.-K."/>
            <person name="Ovreas L."/>
            <person name="Rohde M."/>
            <person name="Galperin M.Y."/>
            <person name="Jogler C."/>
        </authorList>
    </citation>
    <scope>NUCLEOTIDE SEQUENCE [LARGE SCALE GENOMIC DNA]</scope>
    <source>
        <strain evidence="2 3">Pan241w</strain>
    </source>
</reference>
<keyword evidence="3" id="KW-1185">Reference proteome</keyword>
<organism evidence="2 3">
    <name type="scientific">Gimesia alba</name>
    <dbReference type="NCBI Taxonomy" id="2527973"/>
    <lineage>
        <taxon>Bacteria</taxon>
        <taxon>Pseudomonadati</taxon>
        <taxon>Planctomycetota</taxon>
        <taxon>Planctomycetia</taxon>
        <taxon>Planctomycetales</taxon>
        <taxon>Planctomycetaceae</taxon>
        <taxon>Gimesia</taxon>
    </lineage>
</organism>
<evidence type="ECO:0000313" key="2">
    <source>
        <dbReference type="EMBL" id="QDT40192.1"/>
    </source>
</evidence>
<name>A0A517R8J5_9PLAN</name>
<evidence type="ECO:0000313" key="3">
    <source>
        <dbReference type="Proteomes" id="UP000317171"/>
    </source>
</evidence>
<accession>A0A517R8J5</accession>
<protein>
    <submittedName>
        <fullName evidence="2">Uncharacterized protein</fullName>
    </submittedName>
</protein>
<feature type="region of interest" description="Disordered" evidence="1">
    <location>
        <begin position="26"/>
        <end position="51"/>
    </location>
</feature>
<sequence>MNQFHKVHPLVLSMILLLPISGCFGSSKETPEDNEKPVQTGDESTLLLPPE</sequence>
<dbReference type="RefSeq" id="WP_198000252.1">
    <property type="nucleotide sequence ID" value="NZ_CP036269.1"/>
</dbReference>
<gene>
    <name evidence="2" type="ORF">Pan241w_02480</name>
</gene>
<dbReference type="EMBL" id="CP036269">
    <property type="protein sequence ID" value="QDT40192.1"/>
    <property type="molecule type" value="Genomic_DNA"/>
</dbReference>
<dbReference type="Proteomes" id="UP000317171">
    <property type="component" value="Chromosome"/>
</dbReference>
<evidence type="ECO:0000256" key="1">
    <source>
        <dbReference type="SAM" id="MobiDB-lite"/>
    </source>
</evidence>
<proteinExistence type="predicted"/>